<dbReference type="GO" id="GO:0003999">
    <property type="term" value="F:adenine phosphoribosyltransferase activity"/>
    <property type="evidence" value="ECO:0007669"/>
    <property type="project" value="UniProtKB-EC"/>
</dbReference>
<evidence type="ECO:0000256" key="1">
    <source>
        <dbReference type="ARBA" id="ARBA00000868"/>
    </source>
</evidence>
<keyword evidence="10 11" id="KW-0660">Purine salvage</keyword>
<dbReference type="InterPro" id="IPR029057">
    <property type="entry name" value="PRTase-like"/>
</dbReference>
<evidence type="ECO:0000313" key="13">
    <source>
        <dbReference type="EMBL" id="WAM32248.1"/>
    </source>
</evidence>
<dbReference type="Pfam" id="PF00156">
    <property type="entry name" value="Pribosyltran"/>
    <property type="match status" value="1"/>
</dbReference>
<evidence type="ECO:0000256" key="9">
    <source>
        <dbReference type="ARBA" id="ARBA00022679"/>
    </source>
</evidence>
<dbReference type="PANTHER" id="PTHR32315">
    <property type="entry name" value="ADENINE PHOSPHORIBOSYLTRANSFERASE"/>
    <property type="match status" value="1"/>
</dbReference>
<dbReference type="InterPro" id="IPR000836">
    <property type="entry name" value="PRTase_dom"/>
</dbReference>
<feature type="domain" description="Phosphoribosyltransferase" evidence="12">
    <location>
        <begin position="47"/>
        <end position="149"/>
    </location>
</feature>
<reference evidence="13" key="1">
    <citation type="submission" date="2022-12" db="EMBL/GenBank/DDBJ databases">
        <authorList>
            <person name="Bing R.G."/>
            <person name="Willard D.J."/>
            <person name="Manesh M.J.H."/>
            <person name="Laemthong T."/>
            <person name="Crosby J.R."/>
            <person name="Kelly R.M."/>
        </authorList>
    </citation>
    <scope>NUCLEOTIDE SEQUENCE</scope>
    <source>
        <strain evidence="13">DSM 8991</strain>
    </source>
</reference>
<comment type="catalytic activity">
    <reaction evidence="1 11">
        <text>AMP + diphosphate = 5-phospho-alpha-D-ribose 1-diphosphate + adenine</text>
        <dbReference type="Rhea" id="RHEA:16609"/>
        <dbReference type="ChEBI" id="CHEBI:16708"/>
        <dbReference type="ChEBI" id="CHEBI:33019"/>
        <dbReference type="ChEBI" id="CHEBI:58017"/>
        <dbReference type="ChEBI" id="CHEBI:456215"/>
        <dbReference type="EC" id="2.4.2.7"/>
    </reaction>
</comment>
<evidence type="ECO:0000256" key="5">
    <source>
        <dbReference type="ARBA" id="ARBA00008391"/>
    </source>
</evidence>
<dbReference type="EC" id="2.4.2.7" evidence="6 11"/>
<evidence type="ECO:0000313" key="14">
    <source>
        <dbReference type="Proteomes" id="UP001164745"/>
    </source>
</evidence>
<dbReference type="Proteomes" id="UP001164745">
    <property type="component" value="Chromosome"/>
</dbReference>
<dbReference type="EMBL" id="CP113864">
    <property type="protein sequence ID" value="WAM32248.1"/>
    <property type="molecule type" value="Genomic_DNA"/>
</dbReference>
<evidence type="ECO:0000256" key="7">
    <source>
        <dbReference type="ARBA" id="ARBA00022490"/>
    </source>
</evidence>
<evidence type="ECO:0000256" key="10">
    <source>
        <dbReference type="ARBA" id="ARBA00022726"/>
    </source>
</evidence>
<evidence type="ECO:0000256" key="2">
    <source>
        <dbReference type="ARBA" id="ARBA00003968"/>
    </source>
</evidence>
<comment type="pathway">
    <text evidence="4 11">Purine metabolism; AMP biosynthesis via salvage pathway; AMP from adenine: step 1/1.</text>
</comment>
<dbReference type="InterPro" id="IPR005764">
    <property type="entry name" value="Ade_phspho_trans"/>
</dbReference>
<keyword evidence="14" id="KW-1185">Reference proteome</keyword>
<dbReference type="NCBIfam" id="NF002633">
    <property type="entry name" value="PRK02304.1-2"/>
    <property type="match status" value="1"/>
</dbReference>
<keyword evidence="9 11" id="KW-0808">Transferase</keyword>
<dbReference type="InterPro" id="IPR050054">
    <property type="entry name" value="UPRTase/APRTase"/>
</dbReference>
<dbReference type="NCBIfam" id="TIGR01090">
    <property type="entry name" value="apt"/>
    <property type="match status" value="1"/>
</dbReference>
<evidence type="ECO:0000256" key="4">
    <source>
        <dbReference type="ARBA" id="ARBA00004659"/>
    </source>
</evidence>
<dbReference type="SUPFAM" id="SSF53271">
    <property type="entry name" value="PRTase-like"/>
    <property type="match status" value="1"/>
</dbReference>
<comment type="subcellular location">
    <subcellularLocation>
        <location evidence="3 11">Cytoplasm</location>
    </subcellularLocation>
</comment>
<dbReference type="RefSeq" id="WP_045165160.1">
    <property type="nucleotide sequence ID" value="NZ_CP113864.1"/>
</dbReference>
<dbReference type="NCBIfam" id="NF002634">
    <property type="entry name" value="PRK02304.1-3"/>
    <property type="match status" value="1"/>
</dbReference>
<keyword evidence="8 11" id="KW-0328">Glycosyltransferase</keyword>
<accession>A0ABY7BIL1</accession>
<protein>
    <recommendedName>
        <fullName evidence="6 11">Adenine phosphoribosyltransferase</fullName>
        <shortName evidence="11">APRT</shortName>
        <ecNumber evidence="6 11">2.4.2.7</ecNumber>
    </recommendedName>
</protein>
<evidence type="ECO:0000256" key="3">
    <source>
        <dbReference type="ARBA" id="ARBA00004496"/>
    </source>
</evidence>
<gene>
    <name evidence="11" type="primary">apt</name>
    <name evidence="13" type="ORF">OTJ99_000768</name>
</gene>
<evidence type="ECO:0000259" key="12">
    <source>
        <dbReference type="Pfam" id="PF00156"/>
    </source>
</evidence>
<name>A0ABY7BIL1_9FIRM</name>
<sequence length="175" mass="19551">MNLKEKFRHVLNFPKEGIDFIDITTVLQDKDAFKYAIDSLVDLVKDLDFDLIVGPESRGFIFGAPVAYVLNKGLVLVRKKGKLPYKTVSVEYELEYGKDILEMHIDAIQPGQKVVIIDDLLATGGTTLSNIKLVEKLGGKVVGIAYLVELTYLNGRQNLKGYDVRSVVQFESSLI</sequence>
<comment type="similarity">
    <text evidence="5 11">Belongs to the purine/pyrimidine phosphoribosyltransferase family.</text>
</comment>
<comment type="function">
    <text evidence="2 11">Catalyzes a salvage reaction resulting in the formation of AMP, that is energically less costly than de novo synthesis.</text>
</comment>
<evidence type="ECO:0000256" key="11">
    <source>
        <dbReference type="HAMAP-Rule" id="MF_00004"/>
    </source>
</evidence>
<proteinExistence type="inferred from homology"/>
<dbReference type="PANTHER" id="PTHR32315:SF3">
    <property type="entry name" value="ADENINE PHOSPHORIBOSYLTRANSFERASE"/>
    <property type="match status" value="1"/>
</dbReference>
<dbReference type="Gene3D" id="3.40.50.2020">
    <property type="match status" value="1"/>
</dbReference>
<evidence type="ECO:0000256" key="6">
    <source>
        <dbReference type="ARBA" id="ARBA00011893"/>
    </source>
</evidence>
<dbReference type="CDD" id="cd06223">
    <property type="entry name" value="PRTases_typeI"/>
    <property type="match status" value="1"/>
</dbReference>
<comment type="subunit">
    <text evidence="11">Homodimer.</text>
</comment>
<keyword evidence="7 11" id="KW-0963">Cytoplasm</keyword>
<dbReference type="NCBIfam" id="NF002636">
    <property type="entry name" value="PRK02304.1-5"/>
    <property type="match status" value="1"/>
</dbReference>
<evidence type="ECO:0000256" key="8">
    <source>
        <dbReference type="ARBA" id="ARBA00022676"/>
    </source>
</evidence>
<dbReference type="HAMAP" id="MF_00004">
    <property type="entry name" value="Aden_phosphoribosyltr"/>
    <property type="match status" value="1"/>
</dbReference>
<organism evidence="13 14">
    <name type="scientific">Caldicellulosiruptor naganoensis</name>
    <dbReference type="NCBI Taxonomy" id="29324"/>
    <lineage>
        <taxon>Bacteria</taxon>
        <taxon>Bacillati</taxon>
        <taxon>Bacillota</taxon>
        <taxon>Bacillota incertae sedis</taxon>
        <taxon>Caldicellulosiruptorales</taxon>
        <taxon>Caldicellulosiruptoraceae</taxon>
        <taxon>Caldicellulosiruptor</taxon>
    </lineage>
</organism>